<name>A0A023X6D7_RUBRA</name>
<dbReference type="PATRIC" id="fig|42256.3.peg.2368"/>
<dbReference type="InterPro" id="IPR000572">
    <property type="entry name" value="OxRdtase_Mopterin-bd_dom"/>
</dbReference>
<dbReference type="SUPFAM" id="SSF56524">
    <property type="entry name" value="Oxidoreductase molybdopterin-binding domain"/>
    <property type="match status" value="1"/>
</dbReference>
<reference evidence="3" key="2">
    <citation type="submission" date="2023-11" db="EMBL/GenBank/DDBJ databases">
        <title>MicrobeMod: A computational toolkit for identifying prokaryotic methylation and restriction-modification with nanopore sequencing.</title>
        <authorList>
            <person name="Crits-Christoph A."/>
            <person name="Kang S.C."/>
            <person name="Lee H."/>
            <person name="Ostrov N."/>
        </authorList>
    </citation>
    <scope>NUCLEOTIDE SEQUENCE</scope>
    <source>
        <strain evidence="3">ATCC 51242</strain>
    </source>
</reference>
<accession>A0A023X6D7</accession>
<evidence type="ECO:0000259" key="1">
    <source>
        <dbReference type="Pfam" id="PF00174"/>
    </source>
</evidence>
<dbReference type="KEGG" id="rrd:RradSPS_2326"/>
<dbReference type="Proteomes" id="UP000025229">
    <property type="component" value="Chromosome"/>
</dbReference>
<dbReference type="PANTHER" id="PTHR43032">
    <property type="entry name" value="PROTEIN-METHIONINE-SULFOXIDE REDUCTASE"/>
    <property type="match status" value="1"/>
</dbReference>
<reference evidence="2 4" key="1">
    <citation type="submission" date="2014-03" db="EMBL/GenBank/DDBJ databases">
        <title>Complete genome sequence of the Radio-Resistant Rubrobacter radiotolerans RSPS-4.</title>
        <authorList>
            <person name="Egas C.C."/>
            <person name="Barroso C.C."/>
            <person name="Froufe H.J.C."/>
            <person name="Pacheco J.J."/>
            <person name="Albuquerque L.L."/>
            <person name="da Costa M.M.S."/>
        </authorList>
    </citation>
    <scope>NUCLEOTIDE SEQUENCE [LARGE SCALE GENOMIC DNA]</scope>
    <source>
        <strain evidence="2 4">RSPS-4</strain>
    </source>
</reference>
<evidence type="ECO:0000313" key="2">
    <source>
        <dbReference type="EMBL" id="AHY47609.1"/>
    </source>
</evidence>
<gene>
    <name evidence="2" type="ORF">RradSPS_2326</name>
    <name evidence="3" type="ORF">SIL72_13390</name>
</gene>
<dbReference type="HOGENOM" id="CLU_094953_0_0_11"/>
<organism evidence="2 4">
    <name type="scientific">Rubrobacter radiotolerans</name>
    <name type="common">Arthrobacter radiotolerans</name>
    <dbReference type="NCBI Taxonomy" id="42256"/>
    <lineage>
        <taxon>Bacteria</taxon>
        <taxon>Bacillati</taxon>
        <taxon>Actinomycetota</taxon>
        <taxon>Rubrobacteria</taxon>
        <taxon>Rubrobacterales</taxon>
        <taxon>Rubrobacteraceae</taxon>
        <taxon>Rubrobacter</taxon>
    </lineage>
</organism>
<evidence type="ECO:0000313" key="4">
    <source>
        <dbReference type="Proteomes" id="UP000025229"/>
    </source>
</evidence>
<protein>
    <submittedName>
        <fullName evidence="3">Sulfite oxidase-like oxidoreductase</fullName>
    </submittedName>
    <submittedName>
        <fullName evidence="2">Sulfite oxidase-related enzyme</fullName>
    </submittedName>
</protein>
<sequence>MEGLERIEVDTARGRERVPPGQYLVGDRWPILTYGQTPEVDLSVWSFSMDGLVENPVRLSWEDWQELPEVEVRADMHCVTSWSKLDNLWRGVPAKALLDLAKPKPEARFFSAFCEGGYTTNLPVEELYEPDVLFATHHNGEPLSAGHGFPMRLVIPRLYAWKSAKWLRGIEFLPEDRPGFWERNGYHAYGDPWREQRYSFSF</sequence>
<feature type="domain" description="Oxidoreductase molybdopterin-binding" evidence="1">
    <location>
        <begin position="35"/>
        <end position="181"/>
    </location>
</feature>
<dbReference type="RefSeq" id="WP_051589749.1">
    <property type="nucleotide sequence ID" value="NZ_CP007514.1"/>
</dbReference>
<evidence type="ECO:0000313" key="3">
    <source>
        <dbReference type="EMBL" id="MDX5895014.1"/>
    </source>
</evidence>
<dbReference type="Proteomes" id="UP001281130">
    <property type="component" value="Unassembled WGS sequence"/>
</dbReference>
<dbReference type="PANTHER" id="PTHR43032:SF4">
    <property type="entry name" value="OXIDOREDUCTASE MOLYBDOPTERIN-BINDING DOMAIN-CONTAINING PROTEIN"/>
    <property type="match status" value="1"/>
</dbReference>
<dbReference type="AlphaFoldDB" id="A0A023X6D7"/>
<keyword evidence="4" id="KW-1185">Reference proteome</keyword>
<dbReference type="STRING" id="42256.RradSPS_2326"/>
<dbReference type="EMBL" id="CP007514">
    <property type="protein sequence ID" value="AHY47609.1"/>
    <property type="molecule type" value="Genomic_DNA"/>
</dbReference>
<dbReference type="eggNOG" id="COG2041">
    <property type="taxonomic scope" value="Bacteria"/>
</dbReference>
<dbReference type="CDD" id="cd02109">
    <property type="entry name" value="arch_bact_SO_family_Moco"/>
    <property type="match status" value="1"/>
</dbReference>
<dbReference type="Gene3D" id="3.90.420.10">
    <property type="entry name" value="Oxidoreductase, molybdopterin-binding domain"/>
    <property type="match status" value="1"/>
</dbReference>
<proteinExistence type="predicted"/>
<dbReference type="Pfam" id="PF00174">
    <property type="entry name" value="Oxidored_molyb"/>
    <property type="match status" value="1"/>
</dbReference>
<dbReference type="EMBL" id="JAWXXX010000001">
    <property type="protein sequence ID" value="MDX5895014.1"/>
    <property type="molecule type" value="Genomic_DNA"/>
</dbReference>
<dbReference type="InterPro" id="IPR036374">
    <property type="entry name" value="OxRdtase_Mopterin-bd_sf"/>
</dbReference>